<dbReference type="GO" id="GO:0047570">
    <property type="term" value="F:3-oxoadipate enol-lactonase activity"/>
    <property type="evidence" value="ECO:0007669"/>
    <property type="project" value="UniProtKB-EC"/>
</dbReference>
<dbReference type="InterPro" id="IPR029058">
    <property type="entry name" value="AB_hydrolase_fold"/>
</dbReference>
<dbReference type="GO" id="GO:0046503">
    <property type="term" value="P:glycerolipid catabolic process"/>
    <property type="evidence" value="ECO:0007669"/>
    <property type="project" value="TreeGrafter"/>
</dbReference>
<name>A0A448E0Q5_PSEFL</name>
<dbReference type="AlphaFoldDB" id="A0A448E0Q5"/>
<feature type="domain" description="AB hydrolase-1" evidence="2">
    <location>
        <begin position="104"/>
        <end position="355"/>
    </location>
</feature>
<keyword evidence="1" id="KW-0472">Membrane</keyword>
<evidence type="ECO:0000256" key="1">
    <source>
        <dbReference type="SAM" id="Phobius"/>
    </source>
</evidence>
<gene>
    <name evidence="3" type="primary">catD_5</name>
    <name evidence="3" type="ORF">NCTC9428_04314</name>
</gene>
<evidence type="ECO:0000259" key="2">
    <source>
        <dbReference type="Pfam" id="PF00561"/>
    </source>
</evidence>
<dbReference type="PANTHER" id="PTHR43433">
    <property type="entry name" value="HYDROLASE, ALPHA/BETA FOLD FAMILY PROTEIN"/>
    <property type="match status" value="1"/>
</dbReference>
<protein>
    <submittedName>
        <fullName evidence="3">Alpha/beta fold family hydrolase</fullName>
        <ecNumber evidence="3">3.1.1.24</ecNumber>
    </submittedName>
</protein>
<dbReference type="SUPFAM" id="SSF53474">
    <property type="entry name" value="alpha/beta-Hydrolases"/>
    <property type="match status" value="1"/>
</dbReference>
<dbReference type="EMBL" id="LR134318">
    <property type="protein sequence ID" value="VEF12655.1"/>
    <property type="molecule type" value="Genomic_DNA"/>
</dbReference>
<reference evidence="3 4" key="1">
    <citation type="submission" date="2018-12" db="EMBL/GenBank/DDBJ databases">
        <authorList>
            <consortium name="Pathogen Informatics"/>
        </authorList>
    </citation>
    <scope>NUCLEOTIDE SEQUENCE [LARGE SCALE GENOMIC DNA]</scope>
    <source>
        <strain evidence="3 4">NCTC9428</strain>
    </source>
</reference>
<sequence>MLLELSTECASLGATTARQSSSNCHATVAARLHKLHQTRALLGFCVSVFFMHKMFLSIAALLAALLFFTQSMAAARCDVNVPTEHVDLPQVSLAYQSIGRASDPALLLVMGLGGQLIHWPDEVVVALCQQGFRVIRYDNRDVGLSTWRQTPVEANLTFEVLRYKLGLPVSAPYSLTDMADDALGLMDSLHVEQFHVLGVSMGGMIAQHMAAMAPQRVESLTLIMTSSGAEGLPAPSAALVQLLARRGAPNRAIALEQQADLLAALGSPTVTDDRQALLQQAAASYDRAFNPEGVKRQIMAILAEPSRVPLLNRLRVPTLVVHGTADPLLPVMHGVHLAAHIRGSQLRLIPGLAHRFQEAFKEPLLGAVLPYLQAHREDSPHWAQIEPIVGKNLL</sequence>
<keyword evidence="1" id="KW-0812">Transmembrane</keyword>
<dbReference type="EC" id="3.1.1.24" evidence="3"/>
<dbReference type="PANTHER" id="PTHR43433:SF5">
    <property type="entry name" value="AB HYDROLASE-1 DOMAIN-CONTAINING PROTEIN"/>
    <property type="match status" value="1"/>
</dbReference>
<dbReference type="InterPro" id="IPR050471">
    <property type="entry name" value="AB_hydrolase"/>
</dbReference>
<evidence type="ECO:0000313" key="3">
    <source>
        <dbReference type="EMBL" id="VEF12655.1"/>
    </source>
</evidence>
<evidence type="ECO:0000313" key="4">
    <source>
        <dbReference type="Proteomes" id="UP000281909"/>
    </source>
</evidence>
<dbReference type="Pfam" id="PF00561">
    <property type="entry name" value="Abhydrolase_1"/>
    <property type="match status" value="1"/>
</dbReference>
<feature type="transmembrane region" description="Helical" evidence="1">
    <location>
        <begin position="41"/>
        <end position="68"/>
    </location>
</feature>
<proteinExistence type="predicted"/>
<dbReference type="GO" id="GO:0004806">
    <property type="term" value="F:triacylglycerol lipase activity"/>
    <property type="evidence" value="ECO:0007669"/>
    <property type="project" value="TreeGrafter"/>
</dbReference>
<dbReference type="Gene3D" id="3.40.50.1820">
    <property type="entry name" value="alpha/beta hydrolase"/>
    <property type="match status" value="1"/>
</dbReference>
<organism evidence="3 4">
    <name type="scientific">Pseudomonas fluorescens</name>
    <dbReference type="NCBI Taxonomy" id="294"/>
    <lineage>
        <taxon>Bacteria</taxon>
        <taxon>Pseudomonadati</taxon>
        <taxon>Pseudomonadota</taxon>
        <taxon>Gammaproteobacteria</taxon>
        <taxon>Pseudomonadales</taxon>
        <taxon>Pseudomonadaceae</taxon>
        <taxon>Pseudomonas</taxon>
    </lineage>
</organism>
<keyword evidence="3" id="KW-0378">Hydrolase</keyword>
<accession>A0A448E0Q5</accession>
<keyword evidence="1" id="KW-1133">Transmembrane helix</keyword>
<dbReference type="Proteomes" id="UP000281909">
    <property type="component" value="Chromosome"/>
</dbReference>
<dbReference type="InterPro" id="IPR000073">
    <property type="entry name" value="AB_hydrolase_1"/>
</dbReference>